<evidence type="ECO:0000313" key="1">
    <source>
        <dbReference type="EMBL" id="MXP29995.1"/>
    </source>
</evidence>
<dbReference type="AlphaFoldDB" id="A0A845AM87"/>
<dbReference type="Proteomes" id="UP000439780">
    <property type="component" value="Unassembled WGS sequence"/>
</dbReference>
<proteinExistence type="predicted"/>
<dbReference type="OrthoDB" id="7428745at2"/>
<evidence type="ECO:0000313" key="2">
    <source>
        <dbReference type="Proteomes" id="UP000439780"/>
    </source>
</evidence>
<dbReference type="EMBL" id="WTYA01000014">
    <property type="protein sequence ID" value="MXP29995.1"/>
    <property type="molecule type" value="Genomic_DNA"/>
</dbReference>
<name>A0A845AM87_9SPHN</name>
<keyword evidence="2" id="KW-1185">Reference proteome</keyword>
<gene>
    <name evidence="1" type="ORF">GRI58_14385</name>
</gene>
<accession>A0A845AM87</accession>
<organism evidence="1 2">
    <name type="scientific">Qipengyuania algicida</name>
    <dbReference type="NCBI Taxonomy" id="1836209"/>
    <lineage>
        <taxon>Bacteria</taxon>
        <taxon>Pseudomonadati</taxon>
        <taxon>Pseudomonadota</taxon>
        <taxon>Alphaproteobacteria</taxon>
        <taxon>Sphingomonadales</taxon>
        <taxon>Erythrobacteraceae</taxon>
        <taxon>Qipengyuania</taxon>
    </lineage>
</organism>
<reference evidence="1 2" key="1">
    <citation type="submission" date="2019-12" db="EMBL/GenBank/DDBJ databases">
        <title>Genomic-based taxomic classification of the family Erythrobacteraceae.</title>
        <authorList>
            <person name="Xu L."/>
        </authorList>
    </citation>
    <scope>NUCLEOTIDE SEQUENCE [LARGE SCALE GENOMIC DNA]</scope>
    <source>
        <strain evidence="1 2">KEMB 9005-328</strain>
    </source>
</reference>
<sequence length="87" mass="9987">MLPFAFVLGIIWIKQRNRLESRKMDSASQAAAEKAALYANQSAELEARVRVLERIVTDRGYNVATQIEALRDQQRIENDRGNARLRD</sequence>
<protein>
    <submittedName>
        <fullName evidence="1">Uncharacterized protein</fullName>
    </submittedName>
</protein>
<comment type="caution">
    <text evidence="1">The sequence shown here is derived from an EMBL/GenBank/DDBJ whole genome shotgun (WGS) entry which is preliminary data.</text>
</comment>